<organism evidence="2 3">
    <name type="scientific">Nyssa sinensis</name>
    <dbReference type="NCBI Taxonomy" id="561372"/>
    <lineage>
        <taxon>Eukaryota</taxon>
        <taxon>Viridiplantae</taxon>
        <taxon>Streptophyta</taxon>
        <taxon>Embryophyta</taxon>
        <taxon>Tracheophyta</taxon>
        <taxon>Spermatophyta</taxon>
        <taxon>Magnoliopsida</taxon>
        <taxon>eudicotyledons</taxon>
        <taxon>Gunneridae</taxon>
        <taxon>Pentapetalae</taxon>
        <taxon>asterids</taxon>
        <taxon>Cornales</taxon>
        <taxon>Nyssaceae</taxon>
        <taxon>Nyssa</taxon>
    </lineage>
</organism>
<feature type="chain" id="PRO_5023924431" description="Bifunctional inhibitor/plant lipid transfer protein/seed storage helical domain-containing protein" evidence="1">
    <location>
        <begin position="29"/>
        <end position="210"/>
    </location>
</feature>
<proteinExistence type="predicted"/>
<evidence type="ECO:0000313" key="3">
    <source>
        <dbReference type="Proteomes" id="UP000325577"/>
    </source>
</evidence>
<keyword evidence="3" id="KW-1185">Reference proteome</keyword>
<evidence type="ECO:0000256" key="1">
    <source>
        <dbReference type="SAM" id="SignalP"/>
    </source>
</evidence>
<gene>
    <name evidence="2" type="ORF">F0562_000343</name>
</gene>
<evidence type="ECO:0008006" key="4">
    <source>
        <dbReference type="Google" id="ProtNLM"/>
    </source>
</evidence>
<feature type="signal peptide" evidence="1">
    <location>
        <begin position="1"/>
        <end position="28"/>
    </location>
</feature>
<dbReference type="Proteomes" id="UP000325577">
    <property type="component" value="Linkage Group LG0"/>
</dbReference>
<protein>
    <recommendedName>
        <fullName evidence="4">Bifunctional inhibitor/plant lipid transfer protein/seed storage helical domain-containing protein</fullName>
    </recommendedName>
</protein>
<name>A0A5J5C0B7_9ASTE</name>
<keyword evidence="1" id="KW-0732">Signal</keyword>
<dbReference type="EMBL" id="CM018031">
    <property type="protein sequence ID" value="KAA8548659.1"/>
    <property type="molecule type" value="Genomic_DNA"/>
</dbReference>
<reference evidence="2 3" key="1">
    <citation type="submission" date="2019-09" db="EMBL/GenBank/DDBJ databases">
        <title>A chromosome-level genome assembly of the Chinese tupelo Nyssa sinensis.</title>
        <authorList>
            <person name="Yang X."/>
            <person name="Kang M."/>
            <person name="Yang Y."/>
            <person name="Xiong H."/>
            <person name="Wang M."/>
            <person name="Zhang Z."/>
            <person name="Wang Z."/>
            <person name="Wu H."/>
            <person name="Ma T."/>
            <person name="Liu J."/>
            <person name="Xi Z."/>
        </authorList>
    </citation>
    <scope>NUCLEOTIDE SEQUENCE [LARGE SCALE GENOMIC DNA]</scope>
    <source>
        <strain evidence="2">J267</strain>
        <tissue evidence="2">Leaf</tissue>
    </source>
</reference>
<dbReference type="CDD" id="cd00010">
    <property type="entry name" value="AAI_LTSS"/>
    <property type="match status" value="1"/>
</dbReference>
<evidence type="ECO:0000313" key="2">
    <source>
        <dbReference type="EMBL" id="KAA8548659.1"/>
    </source>
</evidence>
<accession>A0A5J5C0B7</accession>
<dbReference type="AlphaFoldDB" id="A0A5J5C0B7"/>
<sequence>MSLKGVVSLKFTWVLTSLLCVLPTMVKTQMHGCSIEGIDFVQCLDQGKNSISSDSCCTALNQAVQAGFHCLCLLLASFSPLSSTSLLLPLSNCYISAPPLTQCQALVPVLQPPASPMPVLLPPDIQKEQPQPSAPMLVPTPPQEVQLPLNLTTDENSSTVARLPPPSGNAAANLSVFDINCVTSNGQQTKNFLHIRFFLSVTLYFCVLLV</sequence>
<dbReference type="OrthoDB" id="1751806at2759"/>